<evidence type="ECO:0000256" key="8">
    <source>
        <dbReference type="SAM" id="SignalP"/>
    </source>
</evidence>
<evidence type="ECO:0000256" key="3">
    <source>
        <dbReference type="ARBA" id="ARBA00022729"/>
    </source>
</evidence>
<dbReference type="CDD" id="cd07493">
    <property type="entry name" value="Peptidases_S8_9"/>
    <property type="match status" value="1"/>
</dbReference>
<dbReference type="PROSITE" id="PS51892">
    <property type="entry name" value="SUBTILASE"/>
    <property type="match status" value="1"/>
</dbReference>
<evidence type="ECO:0000256" key="6">
    <source>
        <dbReference type="PROSITE-ProRule" id="PRU01240"/>
    </source>
</evidence>
<sequence length="539" mass="58844">MIKKLLALLFLITVSSLYAQEDAWVYFTDKPDTNYYLANPLEMLTQKALDRRENQNIALDETDVPISEAYILAVSEAQGITVMAKSKWLNALHIRGTEDAINNLTTLDFVDHVDFANKNLNTSGRPQQIIEQQEFNELQDIQADFDYGDSGNQIMMLNGHLLHHDGYTGAGITIAVLDSGFPGVNTAQPFQRLLNNNLILGGYDFVSRSEDFYTANNHGTLVLSTMGGYTEGELTGTAPDAFYYLFRTEDATSENPVEESYWVEAAEAADSLGVDVINTSLGYFQYDNPDYSYTFEDINGQTAFISRGADMAFAKGMICVTSAGNSGNFAHPNIGVPADALTTLTVGAVTPEGQYATFSSIGPTADMRIKPDVVAQGQNAVMANEDGEIILAGGTSFSSPITAGLVACLWQALPDKTNAEIIAIVRQSADRYNNPDGQYGYGIPDFALALQDGLQVASFKKDKIIIYPNPANSVIKIYNTIQSDKTATITLYNSLGQLVLEEIISSNKQTVTVDNLSNGMYNYTITSGEYLYTGKLIKQ</sequence>
<keyword evidence="12" id="KW-1185">Reference proteome</keyword>
<comment type="similarity">
    <text evidence="1 6 7">Belongs to the peptidase S8 family.</text>
</comment>
<dbReference type="InterPro" id="IPR050131">
    <property type="entry name" value="Peptidase_S8_subtilisin-like"/>
</dbReference>
<keyword evidence="4 6" id="KW-0378">Hydrolase</keyword>
<evidence type="ECO:0000259" key="9">
    <source>
        <dbReference type="Pfam" id="PF00082"/>
    </source>
</evidence>
<dbReference type="PIRSF" id="PIRSF037903">
    <property type="entry name" value="Subtilisin_rel_GFO_2223"/>
    <property type="match status" value="1"/>
</dbReference>
<accession>A0ABQ1JGV0</accession>
<dbReference type="RefSeq" id="WP_188619657.1">
    <property type="nucleotide sequence ID" value="NZ_BMJE01000001.1"/>
</dbReference>
<dbReference type="Gene3D" id="3.40.50.200">
    <property type="entry name" value="Peptidase S8/S53 domain"/>
    <property type="match status" value="1"/>
</dbReference>
<evidence type="ECO:0000256" key="1">
    <source>
        <dbReference type="ARBA" id="ARBA00011073"/>
    </source>
</evidence>
<protein>
    <submittedName>
        <fullName evidence="11">Peptidase S8</fullName>
    </submittedName>
</protein>
<evidence type="ECO:0000256" key="7">
    <source>
        <dbReference type="RuleBase" id="RU003355"/>
    </source>
</evidence>
<dbReference type="EMBL" id="BMJE01000001">
    <property type="protein sequence ID" value="GGB68070.1"/>
    <property type="molecule type" value="Genomic_DNA"/>
</dbReference>
<keyword evidence="2 6" id="KW-0645">Protease</keyword>
<gene>
    <name evidence="11" type="ORF">GCM10007424_05080</name>
</gene>
<dbReference type="PROSITE" id="PS00138">
    <property type="entry name" value="SUBTILASE_SER"/>
    <property type="match status" value="1"/>
</dbReference>
<name>A0ABQ1JGV0_9FLAO</name>
<dbReference type="Proteomes" id="UP000615760">
    <property type="component" value="Unassembled WGS sequence"/>
</dbReference>
<dbReference type="NCBIfam" id="TIGR04183">
    <property type="entry name" value="Por_Secre_tail"/>
    <property type="match status" value="1"/>
</dbReference>
<dbReference type="InterPro" id="IPR017317">
    <property type="entry name" value="Pept_S8_subtilisin_bacteroid-2"/>
</dbReference>
<evidence type="ECO:0000256" key="5">
    <source>
        <dbReference type="ARBA" id="ARBA00022825"/>
    </source>
</evidence>
<dbReference type="PANTHER" id="PTHR43806:SF67">
    <property type="entry name" value="EGF-LIKE DOMAIN-CONTAINING PROTEIN"/>
    <property type="match status" value="1"/>
</dbReference>
<organism evidence="11 12">
    <name type="scientific">Flavobacterium suaedae</name>
    <dbReference type="NCBI Taxonomy" id="1767027"/>
    <lineage>
        <taxon>Bacteria</taxon>
        <taxon>Pseudomonadati</taxon>
        <taxon>Bacteroidota</taxon>
        <taxon>Flavobacteriia</taxon>
        <taxon>Flavobacteriales</taxon>
        <taxon>Flavobacteriaceae</taxon>
        <taxon>Flavobacterium</taxon>
    </lineage>
</organism>
<keyword evidence="5 6" id="KW-0720">Serine protease</keyword>
<reference evidence="12" key="1">
    <citation type="journal article" date="2019" name="Int. J. Syst. Evol. Microbiol.">
        <title>The Global Catalogue of Microorganisms (GCM) 10K type strain sequencing project: providing services to taxonomists for standard genome sequencing and annotation.</title>
        <authorList>
            <consortium name="The Broad Institute Genomics Platform"/>
            <consortium name="The Broad Institute Genome Sequencing Center for Infectious Disease"/>
            <person name="Wu L."/>
            <person name="Ma J."/>
        </authorList>
    </citation>
    <scope>NUCLEOTIDE SEQUENCE [LARGE SCALE GENOMIC DNA]</scope>
    <source>
        <strain evidence="12">CGMCC 1.15461</strain>
    </source>
</reference>
<feature type="active site" description="Charge relay system" evidence="6">
    <location>
        <position position="218"/>
    </location>
</feature>
<feature type="signal peptide" evidence="8">
    <location>
        <begin position="1"/>
        <end position="19"/>
    </location>
</feature>
<dbReference type="PANTHER" id="PTHR43806">
    <property type="entry name" value="PEPTIDASE S8"/>
    <property type="match status" value="1"/>
</dbReference>
<keyword evidence="3 8" id="KW-0732">Signal</keyword>
<dbReference type="SUPFAM" id="SSF52743">
    <property type="entry name" value="Subtilisin-like"/>
    <property type="match status" value="1"/>
</dbReference>
<dbReference type="PRINTS" id="PR00723">
    <property type="entry name" value="SUBTILISIN"/>
</dbReference>
<dbReference type="PROSITE" id="PS00136">
    <property type="entry name" value="SUBTILASE_ASP"/>
    <property type="match status" value="1"/>
</dbReference>
<comment type="caution">
    <text evidence="11">The sequence shown here is derived from an EMBL/GenBank/DDBJ whole genome shotgun (WGS) entry which is preliminary data.</text>
</comment>
<feature type="domain" description="Secretion system C-terminal sorting" evidence="10">
    <location>
        <begin position="466"/>
        <end position="537"/>
    </location>
</feature>
<dbReference type="Pfam" id="PF18962">
    <property type="entry name" value="Por_Secre_tail"/>
    <property type="match status" value="1"/>
</dbReference>
<evidence type="ECO:0000313" key="12">
    <source>
        <dbReference type="Proteomes" id="UP000615760"/>
    </source>
</evidence>
<evidence type="ECO:0000256" key="2">
    <source>
        <dbReference type="ARBA" id="ARBA00022670"/>
    </source>
</evidence>
<evidence type="ECO:0000259" key="10">
    <source>
        <dbReference type="Pfam" id="PF18962"/>
    </source>
</evidence>
<dbReference type="InterPro" id="IPR000209">
    <property type="entry name" value="Peptidase_S8/S53_dom"/>
</dbReference>
<dbReference type="InterPro" id="IPR015500">
    <property type="entry name" value="Peptidase_S8_subtilisin-rel"/>
</dbReference>
<feature type="chain" id="PRO_5045550036" evidence="8">
    <location>
        <begin position="20"/>
        <end position="539"/>
    </location>
</feature>
<proteinExistence type="inferred from homology"/>
<evidence type="ECO:0000256" key="4">
    <source>
        <dbReference type="ARBA" id="ARBA00022801"/>
    </source>
</evidence>
<feature type="active site" description="Charge relay system" evidence="6">
    <location>
        <position position="178"/>
    </location>
</feature>
<dbReference type="InterPro" id="IPR036852">
    <property type="entry name" value="Peptidase_S8/S53_dom_sf"/>
</dbReference>
<dbReference type="InterPro" id="IPR023827">
    <property type="entry name" value="Peptidase_S8_Asp-AS"/>
</dbReference>
<dbReference type="InterPro" id="IPR026444">
    <property type="entry name" value="Secre_tail"/>
</dbReference>
<feature type="active site" description="Charge relay system" evidence="6">
    <location>
        <position position="396"/>
    </location>
</feature>
<dbReference type="InterPro" id="IPR023828">
    <property type="entry name" value="Peptidase_S8_Ser-AS"/>
</dbReference>
<feature type="domain" description="Peptidase S8/S53" evidence="9">
    <location>
        <begin position="169"/>
        <end position="442"/>
    </location>
</feature>
<evidence type="ECO:0000313" key="11">
    <source>
        <dbReference type="EMBL" id="GGB68070.1"/>
    </source>
</evidence>
<dbReference type="Pfam" id="PF00082">
    <property type="entry name" value="Peptidase_S8"/>
    <property type="match status" value="1"/>
</dbReference>